<dbReference type="FunCoup" id="G7E1G7">
    <property type="interactions" value="293"/>
</dbReference>
<comment type="caution">
    <text evidence="4">The sequence shown here is derived from an EMBL/GenBank/DDBJ whole genome shotgun (WGS) entry which is preliminary data.</text>
</comment>
<evidence type="ECO:0000313" key="5">
    <source>
        <dbReference type="Proteomes" id="UP000009131"/>
    </source>
</evidence>
<name>G7E1G7_MIXOS</name>
<dbReference type="OMA" id="IDTVKVW"/>
<gene>
    <name evidence="4" type="primary">Mo03348</name>
    <name evidence="4" type="ORF">E5Q_03348</name>
</gene>
<dbReference type="HOGENOM" id="CLU_081345_1_2_1"/>
<evidence type="ECO:0008006" key="6">
    <source>
        <dbReference type="Google" id="ProtNLM"/>
    </source>
</evidence>
<dbReference type="PANTHER" id="PTHR15837">
    <property type="entry name" value="RAN GUANINE NUCLEOTIDE RELEASE FACTOR"/>
    <property type="match status" value="1"/>
</dbReference>
<dbReference type="GO" id="GO:0031267">
    <property type="term" value="F:small GTPase binding"/>
    <property type="evidence" value="ECO:0007669"/>
    <property type="project" value="TreeGrafter"/>
</dbReference>
<dbReference type="Proteomes" id="UP000009131">
    <property type="component" value="Unassembled WGS sequence"/>
</dbReference>
<dbReference type="STRING" id="764103.G7E1G7"/>
<dbReference type="PANTHER" id="PTHR15837:SF0">
    <property type="entry name" value="RAN GUANINE NUCLEOTIDE RELEASE FACTOR"/>
    <property type="match status" value="1"/>
</dbReference>
<keyword evidence="2" id="KW-0813">Transport</keyword>
<dbReference type="InterPro" id="IPR016123">
    <property type="entry name" value="Mog1/PsbP_a/b/a-sand"/>
</dbReference>
<protein>
    <recommendedName>
        <fullName evidence="6">Ran guanine nucleotide release factor</fullName>
    </recommendedName>
</protein>
<dbReference type="OrthoDB" id="10255285at2759"/>
<dbReference type="AlphaFoldDB" id="G7E1G7"/>
<dbReference type="EMBL" id="BABT02000106">
    <property type="protein sequence ID" value="GAA96677.1"/>
    <property type="molecule type" value="Genomic_DNA"/>
</dbReference>
<reference evidence="4 5" key="1">
    <citation type="journal article" date="2011" name="J. Gen. Appl. Microbiol.">
        <title>Draft genome sequencing of the enigmatic basidiomycete Mixia osmundae.</title>
        <authorList>
            <person name="Nishida H."/>
            <person name="Nagatsuka Y."/>
            <person name="Sugiyama J."/>
        </authorList>
    </citation>
    <scope>NUCLEOTIDE SEQUENCE [LARGE SCALE GENOMIC DNA]</scope>
    <source>
        <strain evidence="5">CBS 9802 / IAM 14324 / JCM 22182 / KY 12970</strain>
    </source>
</reference>
<dbReference type="GO" id="GO:0005085">
    <property type="term" value="F:guanyl-nucleotide exchange factor activity"/>
    <property type="evidence" value="ECO:0007669"/>
    <property type="project" value="TreeGrafter"/>
</dbReference>
<dbReference type="SUPFAM" id="SSF55724">
    <property type="entry name" value="Mog1p/PsbP-like"/>
    <property type="match status" value="1"/>
</dbReference>
<dbReference type="GO" id="GO:0006606">
    <property type="term" value="P:protein import into nucleus"/>
    <property type="evidence" value="ECO:0007669"/>
    <property type="project" value="TreeGrafter"/>
</dbReference>
<dbReference type="eggNOG" id="KOG3329">
    <property type="taxonomic scope" value="Eukaryota"/>
</dbReference>
<comment type="similarity">
    <text evidence="1">Belongs to the MOG1 family.</text>
</comment>
<dbReference type="GO" id="GO:0005634">
    <property type="term" value="C:nucleus"/>
    <property type="evidence" value="ECO:0007669"/>
    <property type="project" value="TreeGrafter"/>
</dbReference>
<keyword evidence="3" id="KW-0653">Protein transport</keyword>
<sequence length="187" mass="20502">MARRSLWGEAVIATLPAEYIDASDLRQVPDTQEVFLAPDSDISVILEILQAVDLKQDEEAIRHIFDSLAHDNDAFSSKVTDVTALSTSQDGLSRASLRGWQSVSKFNKSSDQADLVRIYLGLIRIPANLTRSKTQGAEMLVCVNAPAGKALELLQQNATALQDESVPLAVFEQIMDSLHIVDYSLFA</sequence>
<organism evidence="4 5">
    <name type="scientific">Mixia osmundae (strain CBS 9802 / IAM 14324 / JCM 22182 / KY 12970)</name>
    <dbReference type="NCBI Taxonomy" id="764103"/>
    <lineage>
        <taxon>Eukaryota</taxon>
        <taxon>Fungi</taxon>
        <taxon>Dikarya</taxon>
        <taxon>Basidiomycota</taxon>
        <taxon>Pucciniomycotina</taxon>
        <taxon>Mixiomycetes</taxon>
        <taxon>Mixiales</taxon>
        <taxon>Mixiaceae</taxon>
        <taxon>Mixia</taxon>
    </lineage>
</organism>
<proteinExistence type="inferred from homology"/>
<reference evidence="4 5" key="2">
    <citation type="journal article" date="2012" name="Open Biol.">
        <title>Characteristics of nucleosomes and linker DNA regions on the genome of the basidiomycete Mixia osmundae revealed by mono- and dinucleosome mapping.</title>
        <authorList>
            <person name="Nishida H."/>
            <person name="Kondo S."/>
            <person name="Matsumoto T."/>
            <person name="Suzuki Y."/>
            <person name="Yoshikawa H."/>
            <person name="Taylor T.D."/>
            <person name="Sugiyama J."/>
        </authorList>
    </citation>
    <scope>NUCLEOTIDE SEQUENCE [LARGE SCALE GENOMIC DNA]</scope>
    <source>
        <strain evidence="5">CBS 9802 / IAM 14324 / JCM 22182 / KY 12970</strain>
    </source>
</reference>
<dbReference type="RefSeq" id="XP_014565202.1">
    <property type="nucleotide sequence ID" value="XM_014709716.1"/>
</dbReference>
<evidence type="ECO:0000256" key="3">
    <source>
        <dbReference type="ARBA" id="ARBA00022927"/>
    </source>
</evidence>
<dbReference type="InterPro" id="IPR007681">
    <property type="entry name" value="Mog1"/>
</dbReference>
<evidence type="ECO:0000313" key="4">
    <source>
        <dbReference type="EMBL" id="GAA96677.1"/>
    </source>
</evidence>
<accession>G7E1G7</accession>
<keyword evidence="5" id="KW-1185">Reference proteome</keyword>
<evidence type="ECO:0000256" key="2">
    <source>
        <dbReference type="ARBA" id="ARBA00022448"/>
    </source>
</evidence>
<dbReference type="Pfam" id="PF04603">
    <property type="entry name" value="Mog1"/>
    <property type="match status" value="1"/>
</dbReference>
<evidence type="ECO:0000256" key="1">
    <source>
        <dbReference type="ARBA" id="ARBA00010307"/>
    </source>
</evidence>
<dbReference type="Gene3D" id="3.40.1000.10">
    <property type="entry name" value="Mog1/PsbP, alpha/beta/alpha sandwich"/>
    <property type="match status" value="1"/>
</dbReference>
<dbReference type="InParanoid" id="G7E1G7"/>